<evidence type="ECO:0000313" key="2">
    <source>
        <dbReference type="EMBL" id="KAE9013792.1"/>
    </source>
</evidence>
<evidence type="ECO:0000313" key="12">
    <source>
        <dbReference type="Proteomes" id="UP000437068"/>
    </source>
</evidence>
<accession>A0A6A3YAM6</accession>
<evidence type="ECO:0000313" key="7">
    <source>
        <dbReference type="EMBL" id="KAE9237257.1"/>
    </source>
</evidence>
<dbReference type="Proteomes" id="UP000476176">
    <property type="component" value="Unassembled WGS sequence"/>
</dbReference>
<dbReference type="EMBL" id="QXFX01000189">
    <property type="protein sequence ID" value="KAE9126622.1"/>
    <property type="molecule type" value="Genomic_DNA"/>
</dbReference>
<evidence type="ECO:0000313" key="18">
    <source>
        <dbReference type="Proteomes" id="UP000488956"/>
    </source>
</evidence>
<dbReference type="PANTHER" id="PTHR37558">
    <property type="entry name" value="HTH CENPB-TYPE DOMAIN-CONTAINING PROTEIN"/>
    <property type="match status" value="1"/>
</dbReference>
<dbReference type="Proteomes" id="UP000437068">
    <property type="component" value="Unassembled WGS sequence"/>
</dbReference>
<evidence type="ECO:0000313" key="3">
    <source>
        <dbReference type="EMBL" id="KAE9126377.1"/>
    </source>
</evidence>
<evidence type="ECO:0000313" key="8">
    <source>
        <dbReference type="EMBL" id="KAE9238635.1"/>
    </source>
</evidence>
<dbReference type="EMBL" id="QXGD01000468">
    <property type="protein sequence ID" value="KAE9238635.1"/>
    <property type="molecule type" value="Genomic_DNA"/>
</dbReference>
<dbReference type="Proteomes" id="UP000440732">
    <property type="component" value="Unassembled WGS sequence"/>
</dbReference>
<dbReference type="OrthoDB" id="6157326at2759"/>
<gene>
    <name evidence="9" type="ORF">PF001_g8729</name>
    <name evidence="8" type="ORF">PF002_g10602</name>
    <name evidence="7" type="ORF">PF004_g8614</name>
    <name evidence="6" type="ORF">PF005_g9577</name>
    <name evidence="5" type="ORF">PF006_g8687</name>
    <name evidence="3" type="ORF">PF007_g5999</name>
    <name evidence="1" type="ORF">PF009_g6360</name>
    <name evidence="4" type="ORF">PF010_g5217</name>
    <name evidence="2" type="ORF">PF011_g8327</name>
</gene>
<evidence type="ECO:0000313" key="9">
    <source>
        <dbReference type="EMBL" id="KAE9313456.1"/>
    </source>
</evidence>
<dbReference type="PANTHER" id="PTHR37558:SF1">
    <property type="entry name" value="HTH CENPB-TYPE DOMAIN-CONTAINING PROTEIN"/>
    <property type="match status" value="1"/>
</dbReference>
<dbReference type="Proteomes" id="UP000441208">
    <property type="component" value="Unassembled WGS sequence"/>
</dbReference>
<evidence type="ECO:0000313" key="1">
    <source>
        <dbReference type="EMBL" id="KAE8943936.1"/>
    </source>
</evidence>
<protein>
    <submittedName>
        <fullName evidence="6">Uncharacterized protein</fullName>
    </submittedName>
</protein>
<dbReference type="Proteomes" id="UP000429523">
    <property type="component" value="Unassembled WGS sequence"/>
</dbReference>
<dbReference type="Proteomes" id="UP000433483">
    <property type="component" value="Unassembled WGS sequence"/>
</dbReference>
<proteinExistence type="predicted"/>
<dbReference type="Proteomes" id="UP000440367">
    <property type="component" value="Unassembled WGS sequence"/>
</dbReference>
<dbReference type="Proteomes" id="UP000488956">
    <property type="component" value="Unassembled WGS sequence"/>
</dbReference>
<organism evidence="6 11">
    <name type="scientific">Phytophthora fragariae</name>
    <dbReference type="NCBI Taxonomy" id="53985"/>
    <lineage>
        <taxon>Eukaryota</taxon>
        <taxon>Sar</taxon>
        <taxon>Stramenopiles</taxon>
        <taxon>Oomycota</taxon>
        <taxon>Peronosporomycetes</taxon>
        <taxon>Peronosporales</taxon>
        <taxon>Peronosporaceae</taxon>
        <taxon>Phytophthora</taxon>
    </lineage>
</organism>
<evidence type="ECO:0000313" key="16">
    <source>
        <dbReference type="Proteomes" id="UP000460718"/>
    </source>
</evidence>
<dbReference type="EMBL" id="QXGB01000435">
    <property type="protein sequence ID" value="KAE9215055.1"/>
    <property type="molecule type" value="Genomic_DNA"/>
</dbReference>
<dbReference type="AlphaFoldDB" id="A0A6A3YAM6"/>
<reference evidence="10 11" key="1">
    <citation type="submission" date="2018-08" db="EMBL/GenBank/DDBJ databases">
        <title>Genomic investigation of the strawberry pathogen Phytophthora fragariae indicates pathogenicity is determined by transcriptional variation in three key races.</title>
        <authorList>
            <person name="Adams T.M."/>
            <person name="Armitage A.D."/>
            <person name="Sobczyk M.K."/>
            <person name="Bates H.J."/>
            <person name="Dunwell J.M."/>
            <person name="Nellist C.F."/>
            <person name="Harrison R.J."/>
        </authorList>
    </citation>
    <scope>NUCLEOTIDE SEQUENCE [LARGE SCALE GENOMIC DNA]</scope>
    <source>
        <strain evidence="9 12">A4</strain>
        <strain evidence="8 13">BC-1</strain>
        <strain evidence="7 17">BC-23</strain>
        <strain evidence="6 11">NOV-27</strain>
        <strain evidence="5 14">NOV-5</strain>
        <strain evidence="3 15">NOV-71</strain>
        <strain evidence="1 10">NOV-9</strain>
        <strain evidence="4 18">ONT-3</strain>
        <strain evidence="2 16">SCRP245</strain>
    </source>
</reference>
<evidence type="ECO:0000313" key="14">
    <source>
        <dbReference type="Proteomes" id="UP000440732"/>
    </source>
</evidence>
<evidence type="ECO:0000313" key="15">
    <source>
        <dbReference type="Proteomes" id="UP000441208"/>
    </source>
</evidence>
<evidence type="ECO:0000313" key="11">
    <source>
        <dbReference type="Proteomes" id="UP000433483"/>
    </source>
</evidence>
<evidence type="ECO:0000313" key="10">
    <source>
        <dbReference type="Proteomes" id="UP000429523"/>
    </source>
</evidence>
<comment type="caution">
    <text evidence="6">The sequence shown here is derived from an EMBL/GenBank/DDBJ whole genome shotgun (WGS) entry which is preliminary data.</text>
</comment>
<dbReference type="EMBL" id="QXGE01000403">
    <property type="protein sequence ID" value="KAE9313456.1"/>
    <property type="molecule type" value="Genomic_DNA"/>
</dbReference>
<dbReference type="EMBL" id="QXFW01000390">
    <property type="protein sequence ID" value="KAE9013792.1"/>
    <property type="molecule type" value="Genomic_DNA"/>
</dbReference>
<evidence type="ECO:0000313" key="13">
    <source>
        <dbReference type="Proteomes" id="UP000440367"/>
    </source>
</evidence>
<sequence>METTLFQAIRARAEGLGVDVKVLVQHHDPMLDDTAIKRKANSILRRIRNDGSCVQPTWTWNFQRRHGLLPDQEVAVTVITGAAEAGRIPFTSADDIFLPKQAVDTKPWQVECALDGWEEVASQLRCVVTFQPGFSATATARRDRMKLISTHALTSNFDALRRPGSEEEFKDKLTLINPVLSLQGHPDAREFRDHGHIKDVCKN</sequence>
<keyword evidence="11" id="KW-1185">Reference proteome</keyword>
<evidence type="ECO:0000313" key="4">
    <source>
        <dbReference type="EMBL" id="KAE9126622.1"/>
    </source>
</evidence>
<dbReference type="EMBL" id="QXGF01000228">
    <property type="protein sequence ID" value="KAE8943936.1"/>
    <property type="molecule type" value="Genomic_DNA"/>
</dbReference>
<evidence type="ECO:0000313" key="5">
    <source>
        <dbReference type="EMBL" id="KAE9146540.1"/>
    </source>
</evidence>
<dbReference type="EMBL" id="QXGA01000400">
    <property type="protein sequence ID" value="KAE9146540.1"/>
    <property type="molecule type" value="Genomic_DNA"/>
</dbReference>
<evidence type="ECO:0000313" key="17">
    <source>
        <dbReference type="Proteomes" id="UP000476176"/>
    </source>
</evidence>
<dbReference type="EMBL" id="QXGC01000405">
    <property type="protein sequence ID" value="KAE9237257.1"/>
    <property type="molecule type" value="Genomic_DNA"/>
</dbReference>
<name>A0A6A3YAM6_9STRA</name>
<dbReference type="Proteomes" id="UP000460718">
    <property type="component" value="Unassembled WGS sequence"/>
</dbReference>
<dbReference type="EMBL" id="QXFZ01000217">
    <property type="protein sequence ID" value="KAE9126377.1"/>
    <property type="molecule type" value="Genomic_DNA"/>
</dbReference>
<evidence type="ECO:0000313" key="6">
    <source>
        <dbReference type="EMBL" id="KAE9215055.1"/>
    </source>
</evidence>